<feature type="compositionally biased region" description="Acidic residues" evidence="1">
    <location>
        <begin position="705"/>
        <end position="715"/>
    </location>
</feature>
<dbReference type="Proteomes" id="UP001152592">
    <property type="component" value="Unassembled WGS sequence"/>
</dbReference>
<dbReference type="AlphaFoldDB" id="A0A9W4J2M1"/>
<feature type="region of interest" description="Disordered" evidence="1">
    <location>
        <begin position="746"/>
        <end position="766"/>
    </location>
</feature>
<protein>
    <submittedName>
        <fullName evidence="2">Uncharacterized protein</fullName>
    </submittedName>
</protein>
<evidence type="ECO:0000313" key="2">
    <source>
        <dbReference type="EMBL" id="CAG8365879.1"/>
    </source>
</evidence>
<dbReference type="EMBL" id="CAJVPD010000209">
    <property type="protein sequence ID" value="CAG8365879.1"/>
    <property type="molecule type" value="Genomic_DNA"/>
</dbReference>
<accession>A0A9W4J2M1</accession>
<name>A0A9W4J2M1_9EURO</name>
<feature type="compositionally biased region" description="Basic residues" evidence="1">
    <location>
        <begin position="1"/>
        <end position="12"/>
    </location>
</feature>
<comment type="caution">
    <text evidence="2">The sequence shown here is derived from an EMBL/GenBank/DDBJ whole genome shotgun (WGS) entry which is preliminary data.</text>
</comment>
<feature type="region of interest" description="Disordered" evidence="1">
    <location>
        <begin position="1"/>
        <end position="44"/>
    </location>
</feature>
<feature type="non-terminal residue" evidence="2">
    <location>
        <position position="1"/>
    </location>
</feature>
<reference evidence="2" key="1">
    <citation type="submission" date="2021-07" db="EMBL/GenBank/DDBJ databases">
        <authorList>
            <person name="Branca A.L. A."/>
        </authorList>
    </citation>
    <scope>NUCLEOTIDE SEQUENCE</scope>
</reference>
<feature type="non-terminal residue" evidence="2">
    <location>
        <position position="766"/>
    </location>
</feature>
<proteinExistence type="predicted"/>
<feature type="region of interest" description="Disordered" evidence="1">
    <location>
        <begin position="175"/>
        <end position="229"/>
    </location>
</feature>
<gene>
    <name evidence="2" type="ORF">PSALAMII_LOCUS4103</name>
</gene>
<organism evidence="2 3">
    <name type="scientific">Penicillium salamii</name>
    <dbReference type="NCBI Taxonomy" id="1612424"/>
    <lineage>
        <taxon>Eukaryota</taxon>
        <taxon>Fungi</taxon>
        <taxon>Dikarya</taxon>
        <taxon>Ascomycota</taxon>
        <taxon>Pezizomycotina</taxon>
        <taxon>Eurotiomycetes</taxon>
        <taxon>Eurotiomycetidae</taxon>
        <taxon>Eurotiales</taxon>
        <taxon>Aspergillaceae</taxon>
        <taxon>Penicillium</taxon>
    </lineage>
</organism>
<feature type="compositionally biased region" description="Basic residues" evidence="1">
    <location>
        <begin position="31"/>
        <end position="43"/>
    </location>
</feature>
<evidence type="ECO:0000313" key="3">
    <source>
        <dbReference type="Proteomes" id="UP001152592"/>
    </source>
</evidence>
<feature type="region of interest" description="Disordered" evidence="1">
    <location>
        <begin position="689"/>
        <end position="715"/>
    </location>
</feature>
<dbReference type="OrthoDB" id="10262720at2759"/>
<evidence type="ECO:0000256" key="1">
    <source>
        <dbReference type="SAM" id="MobiDB-lite"/>
    </source>
</evidence>
<sequence>TPARCRISKRLPKGPDDIISTSAGLGPPPRHPGHPPSRRHPSSTRRAVYLAGFAPDELHQYVQAPDPEDRHPEAGATAAIWDAMAAVARISQRVSTHVGHTIRIEAVRVERDHTPTRPLQAYMAEDTIVQHCIPWQQVLIFFARTQVAHDRHRPQYLFTRRQQRAWDALWAAAQSVARSSPPPPTVPRPRQATRSTDDADASDASDASDANEDGVDQCGTPTHDTPENRAPFELTAIEAACLDFCMELLNQCVRVEDYECALICALAVQGCGPAGWLDADSYPPILSRVIKVARFLLVHKAMRLDPQAGDMLKMLRKHRMAGTWESDSPMDDEGYVFVGTPGPSIPPSQATAIPFSQPGPRRSFQEWVVRLVDRFMVRGTRSPMQWILDLRTYGLKIHYNSTTPGHVGWMGQDRLCYKELSFTMGQFKGFVHQLVSDTRRVLLEELMFADGIAVPPIPWTAMYDDPTQAGPGWSFLQDRRTSWPVDGAQWMHRRLRQEARLAKEFFQHGAPRMAKIDSYMRRVVAFRRKLSVAVHICGGQPARAPELLSIRHKNTHSGGHRNVFIEDGMVAMVTSYHKGFYASNDVKIIHRYLPRDVGELVVWYLWLVLPFVEQMELYQDHRREKVRDPRVPRAAYMWPPDPDTQRAWSSERLRDDLKRETGRALERPINLVAYRDIAIGISRRYMRPSNRFPSNAHQDDRTAEGQEDADEEGDMGVEEWAGHAADLQAAHSSHVAGMIYGREITEQPGTTAHRRQLFRLSSTDWH</sequence>